<evidence type="ECO:0000313" key="4">
    <source>
        <dbReference type="Proteomes" id="UP001188597"/>
    </source>
</evidence>
<organism evidence="3 4">
    <name type="scientific">Escallonia herrerae</name>
    <dbReference type="NCBI Taxonomy" id="1293975"/>
    <lineage>
        <taxon>Eukaryota</taxon>
        <taxon>Viridiplantae</taxon>
        <taxon>Streptophyta</taxon>
        <taxon>Embryophyta</taxon>
        <taxon>Tracheophyta</taxon>
        <taxon>Spermatophyta</taxon>
        <taxon>Magnoliopsida</taxon>
        <taxon>eudicotyledons</taxon>
        <taxon>Gunneridae</taxon>
        <taxon>Pentapetalae</taxon>
        <taxon>asterids</taxon>
        <taxon>campanulids</taxon>
        <taxon>Escalloniales</taxon>
        <taxon>Escalloniaceae</taxon>
        <taxon>Escallonia</taxon>
    </lineage>
</organism>
<keyword evidence="2" id="KW-0812">Transmembrane</keyword>
<keyword evidence="2" id="KW-1133">Transmembrane helix</keyword>
<keyword evidence="2" id="KW-0472">Membrane</keyword>
<feature type="region of interest" description="Disordered" evidence="1">
    <location>
        <begin position="64"/>
        <end position="83"/>
    </location>
</feature>
<evidence type="ECO:0000313" key="3">
    <source>
        <dbReference type="EMBL" id="KAK3009191.1"/>
    </source>
</evidence>
<proteinExistence type="predicted"/>
<reference evidence="3" key="1">
    <citation type="submission" date="2022-12" db="EMBL/GenBank/DDBJ databases">
        <title>Draft genome assemblies for two species of Escallonia (Escalloniales).</title>
        <authorList>
            <person name="Chanderbali A."/>
            <person name="Dervinis C."/>
            <person name="Anghel I."/>
            <person name="Soltis D."/>
            <person name="Soltis P."/>
            <person name="Zapata F."/>
        </authorList>
    </citation>
    <scope>NUCLEOTIDE SEQUENCE</scope>
    <source>
        <strain evidence="3">UCBG64.0493</strain>
        <tissue evidence="3">Leaf</tissue>
    </source>
</reference>
<evidence type="ECO:0000256" key="2">
    <source>
        <dbReference type="SAM" id="Phobius"/>
    </source>
</evidence>
<dbReference type="PANTHER" id="PTHR31170:SF25">
    <property type="entry name" value="BNAA09G04570D PROTEIN"/>
    <property type="match status" value="1"/>
</dbReference>
<keyword evidence="4" id="KW-1185">Reference proteome</keyword>
<gene>
    <name evidence="3" type="ORF">RJ639_013531</name>
</gene>
<protein>
    <submittedName>
        <fullName evidence="3">Uncharacterized protein</fullName>
    </submittedName>
</protein>
<feature type="transmembrane region" description="Helical" evidence="2">
    <location>
        <begin position="498"/>
        <end position="519"/>
    </location>
</feature>
<dbReference type="Proteomes" id="UP001188597">
    <property type="component" value="Unassembled WGS sequence"/>
</dbReference>
<dbReference type="InterPro" id="IPR004158">
    <property type="entry name" value="DUF247_pln"/>
</dbReference>
<dbReference type="AlphaFoldDB" id="A0AA88VHS9"/>
<dbReference type="EMBL" id="JAVXUP010001669">
    <property type="protein sequence ID" value="KAK3009191.1"/>
    <property type="molecule type" value="Genomic_DNA"/>
</dbReference>
<accession>A0AA88VHS9</accession>
<dbReference type="Pfam" id="PF03140">
    <property type="entry name" value="DUF247"/>
    <property type="match status" value="1"/>
</dbReference>
<evidence type="ECO:0000256" key="1">
    <source>
        <dbReference type="SAM" id="MobiDB-lite"/>
    </source>
</evidence>
<comment type="caution">
    <text evidence="3">The sequence shown here is derived from an EMBL/GenBank/DDBJ whole genome shotgun (WGS) entry which is preliminary data.</text>
</comment>
<name>A0AA88VHS9_9ASTE</name>
<sequence>MKCTGGNKHVPEALMAREDEIGTRNAGAGSDSVIAITPDEILRRDDEEKRSSLRDSIAQIIAYERGKQQGGQRSSKQSPYRIGRIPQKLRQVKESIYSPRAVSIGPLHSDAGLHLKEMEDYKKTYMHYLFYRTLRSEESVNLDIKKTTDECVNAMLQMVPRARDCYEEGCFAKPLDDIRFAHMMLLDGCFIIEFLYRYKLGYKHSSLGEDLWYDGNRDPIFGNTLVRFNVIRDMLLVENQIPFFVLGKLFQLTVAQIKIPPGDRPPLKDDTVSLTDLVLHLFVKIGTFGCMPNRRDEDTETILHMLDLLHKCYMPSYHLAKEQTKYPITNKYSATQLDKVGVNFKAIKGRDGICVQFNEPKSCLISWLLLLCSRPRLEIPTLRINGSTEPILRNLVAFEQCCPYGNHHHITSYVFLMDSLINSKEDFDLLEDAKVVVNNLPASVDPSDLFKNICKEVVLGDFSFTWECWKADQYCYTRLASVRHGFLSLTRYYFTNRWAFISIVAALILFTLQVIQTIYTGHTLSSCTQAIWTVGLETVKINGLDLVTNQLSTGGSGPNWNHPAA</sequence>
<dbReference type="PANTHER" id="PTHR31170">
    <property type="entry name" value="BNAC04G53230D PROTEIN"/>
    <property type="match status" value="1"/>
</dbReference>